<comment type="similarity">
    <text evidence="4 22">Belongs to the cyclic nucleotide phosphodiesterase family.</text>
</comment>
<evidence type="ECO:0000256" key="5">
    <source>
        <dbReference type="ARBA" id="ARBA00011738"/>
    </source>
</evidence>
<evidence type="ECO:0000256" key="10">
    <source>
        <dbReference type="ARBA" id="ARBA00022723"/>
    </source>
</evidence>
<evidence type="ECO:0000256" key="3">
    <source>
        <dbReference type="ARBA" id="ARBA00004703"/>
    </source>
</evidence>
<dbReference type="InterPro" id="IPR003018">
    <property type="entry name" value="GAF"/>
</dbReference>
<evidence type="ECO:0000256" key="13">
    <source>
        <dbReference type="ARBA" id="ARBA00022801"/>
    </source>
</evidence>
<dbReference type="SUPFAM" id="SSF55781">
    <property type="entry name" value="GAF domain-like"/>
    <property type="match status" value="2"/>
</dbReference>
<feature type="binding site" evidence="20">
    <location>
        <position position="502"/>
    </location>
    <ligand>
        <name>AMP</name>
        <dbReference type="ChEBI" id="CHEBI:456215"/>
    </ligand>
</feature>
<comment type="pathway">
    <text evidence="3">Purine metabolism; 3',5'-cyclic AMP degradation; AMP from 3',5'-cyclic AMP: step 1/1.</text>
</comment>
<evidence type="ECO:0000256" key="18">
    <source>
        <dbReference type="ARBA" id="ARBA00052881"/>
    </source>
</evidence>
<gene>
    <name evidence="24" type="ORF">FD755_008922</name>
</gene>
<evidence type="ECO:0000256" key="22">
    <source>
        <dbReference type="RuleBase" id="RU363067"/>
    </source>
</evidence>
<comment type="catalytic activity">
    <reaction evidence="18">
        <text>3',5'-cyclic AMP + H2O = AMP + H(+)</text>
        <dbReference type="Rhea" id="RHEA:25277"/>
        <dbReference type="ChEBI" id="CHEBI:15377"/>
        <dbReference type="ChEBI" id="CHEBI:15378"/>
        <dbReference type="ChEBI" id="CHEBI:58165"/>
        <dbReference type="ChEBI" id="CHEBI:456215"/>
    </reaction>
</comment>
<evidence type="ECO:0000256" key="12">
    <source>
        <dbReference type="ARBA" id="ARBA00022741"/>
    </source>
</evidence>
<dbReference type="GO" id="GO:0046872">
    <property type="term" value="F:metal ion binding"/>
    <property type="evidence" value="ECO:0007669"/>
    <property type="project" value="UniProtKB-KW"/>
</dbReference>
<keyword evidence="25" id="KW-1185">Reference proteome</keyword>
<dbReference type="GO" id="GO:0030552">
    <property type="term" value="F:cAMP binding"/>
    <property type="evidence" value="ECO:0007669"/>
    <property type="project" value="UniProtKB-KW"/>
</dbReference>
<dbReference type="Pfam" id="PF01590">
    <property type="entry name" value="GAF"/>
    <property type="match status" value="2"/>
</dbReference>
<dbReference type="FunFam" id="3.30.450.40:FF:000005">
    <property type="entry name" value="Phosphodiesterase"/>
    <property type="match status" value="1"/>
</dbReference>
<dbReference type="PROSITE" id="PS51845">
    <property type="entry name" value="PDEASE_I_2"/>
    <property type="match status" value="1"/>
</dbReference>
<feature type="binding site" evidence="21">
    <location>
        <position position="502"/>
    </location>
    <ligand>
        <name>Zn(2+)</name>
        <dbReference type="ChEBI" id="CHEBI:29105"/>
        <label>1</label>
    </ligand>
</feature>
<comment type="catalytic activity">
    <reaction evidence="17">
        <text>3',5'-cyclic GMP + H2O = GMP + H(+)</text>
        <dbReference type="Rhea" id="RHEA:16957"/>
        <dbReference type="ChEBI" id="CHEBI:15377"/>
        <dbReference type="ChEBI" id="CHEBI:15378"/>
        <dbReference type="ChEBI" id="CHEBI:57746"/>
        <dbReference type="ChEBI" id="CHEBI:58115"/>
    </reaction>
</comment>
<evidence type="ECO:0000256" key="8">
    <source>
        <dbReference type="ARBA" id="ARBA00022535"/>
    </source>
</evidence>
<feature type="binding site" evidence="21">
    <location>
        <position position="502"/>
    </location>
    <ligand>
        <name>Zn(2+)</name>
        <dbReference type="ChEBI" id="CHEBI:29105"/>
        <label>2</label>
    </ligand>
</feature>
<feature type="binding site" evidence="20">
    <location>
        <position position="612"/>
    </location>
    <ligand>
        <name>AMP</name>
        <dbReference type="ChEBI" id="CHEBI:456215"/>
    </ligand>
</feature>
<dbReference type="FunFam" id="1.10.1300.10:FF:000007">
    <property type="entry name" value="Phosphodiesterase 10A"/>
    <property type="match status" value="1"/>
</dbReference>
<evidence type="ECO:0000256" key="21">
    <source>
        <dbReference type="PIRSR" id="PIRSR623088-3"/>
    </source>
</evidence>
<feature type="binding site" evidence="20">
    <location>
        <position position="664"/>
    </location>
    <ligand>
        <name>AMP</name>
        <dbReference type="ChEBI" id="CHEBI:456215"/>
    </ligand>
</feature>
<keyword evidence="14" id="KW-0142">cGMP-binding</keyword>
<dbReference type="GO" id="GO:0047555">
    <property type="term" value="F:3',5'-cyclic-GMP phosphodiesterase activity"/>
    <property type="evidence" value="ECO:0007669"/>
    <property type="project" value="RHEA"/>
</dbReference>
<proteinExistence type="inferred from homology"/>
<evidence type="ECO:0000256" key="2">
    <source>
        <dbReference type="ARBA" id="ARBA00004514"/>
    </source>
</evidence>
<dbReference type="PRINTS" id="PR00387">
    <property type="entry name" value="PDIESTERASE1"/>
</dbReference>
<dbReference type="Gene3D" id="3.30.450.40">
    <property type="match status" value="2"/>
</dbReference>
<evidence type="ECO:0000256" key="19">
    <source>
        <dbReference type="PIRSR" id="PIRSR623088-1"/>
    </source>
</evidence>
<dbReference type="GO" id="GO:0004115">
    <property type="term" value="F:3',5'-cyclic-AMP phosphodiesterase activity"/>
    <property type="evidence" value="ECO:0007669"/>
    <property type="project" value="RHEA"/>
</dbReference>
<dbReference type="PANTHER" id="PTHR11347">
    <property type="entry name" value="CYCLIC NUCLEOTIDE PHOSPHODIESTERASE"/>
    <property type="match status" value="1"/>
</dbReference>
<dbReference type="EC" id="3.1.4.-" evidence="22"/>
<dbReference type="PROSITE" id="PS00126">
    <property type="entry name" value="PDEASE_I_1"/>
    <property type="match status" value="1"/>
</dbReference>
<evidence type="ECO:0000256" key="20">
    <source>
        <dbReference type="PIRSR" id="PIRSR623088-2"/>
    </source>
</evidence>
<keyword evidence="13 22" id="KW-0378">Hydrolase</keyword>
<reference evidence="24 25" key="1">
    <citation type="submission" date="2019-06" db="EMBL/GenBank/DDBJ databases">
        <title>Discovery of a novel chromosome fission-fusion reversal in muntjac.</title>
        <authorList>
            <person name="Mudd A.B."/>
            <person name="Bredeson J.V."/>
            <person name="Baum R."/>
            <person name="Hockemeyer D."/>
            <person name="Rokhsar D.S."/>
        </authorList>
    </citation>
    <scope>NUCLEOTIDE SEQUENCE [LARGE SCALE GENOMIC DNA]</scope>
    <source>
        <strain evidence="24">UCam_UCB_Mr</strain>
        <tissue evidence="24">Fibroblast cell line</tissue>
    </source>
</reference>
<comment type="cofactor">
    <cofactor evidence="22">
        <name>a divalent metal cation</name>
        <dbReference type="ChEBI" id="CHEBI:60240"/>
    </cofactor>
    <text evidence="22">Binds 2 divalent metal cations per subunit. Site 1 may preferentially bind zinc ions, while site 2 has a preference for magnesium and/or manganese ions.</text>
</comment>
<evidence type="ECO:0000256" key="11">
    <source>
        <dbReference type="ARBA" id="ARBA00022737"/>
    </source>
</evidence>
<feature type="domain" description="PDEase" evidence="23">
    <location>
        <begin position="381"/>
        <end position="707"/>
    </location>
</feature>
<keyword evidence="9" id="KW-0116">cAMP-binding</keyword>
<dbReference type="SMART" id="SM00471">
    <property type="entry name" value="HDc"/>
    <property type="match status" value="1"/>
</dbReference>
<dbReference type="InterPro" id="IPR023174">
    <property type="entry name" value="PDEase_CS"/>
</dbReference>
<keyword evidence="6" id="KW-0963">Cytoplasm</keyword>
<dbReference type="FunFam" id="3.30.450.40:FF:000011">
    <property type="entry name" value="Phosphodiesterase"/>
    <property type="match status" value="1"/>
</dbReference>
<dbReference type="Gene3D" id="1.10.1300.10">
    <property type="entry name" value="3'5'-cyclic nucleotide phosphodiesterase, catalytic domain"/>
    <property type="match status" value="1"/>
</dbReference>
<dbReference type="InterPro" id="IPR002073">
    <property type="entry name" value="PDEase_catalytic_dom"/>
</dbReference>
<keyword evidence="11" id="KW-0677">Repeat</keyword>
<evidence type="ECO:0000313" key="24">
    <source>
        <dbReference type="EMBL" id="KAB0381138.1"/>
    </source>
</evidence>
<name>A0A5J5MQU8_MUNRE</name>
<feature type="binding site" evidence="21">
    <location>
        <position position="467"/>
    </location>
    <ligand>
        <name>Zn(2+)</name>
        <dbReference type="ChEBI" id="CHEBI:29105"/>
        <label>1</label>
    </ligand>
</feature>
<dbReference type="GO" id="GO:0007165">
    <property type="term" value="P:signal transduction"/>
    <property type="evidence" value="ECO:0007669"/>
    <property type="project" value="InterPro"/>
</dbReference>
<comment type="subcellular location">
    <subcellularLocation>
        <location evidence="2">Cytoplasm</location>
        <location evidence="2">Cytosol</location>
    </subcellularLocation>
</comment>
<organism evidence="24 25">
    <name type="scientific">Muntiacus reevesi</name>
    <name type="common">Reeves' muntjac</name>
    <name type="synonym">Cervus reevesi</name>
    <dbReference type="NCBI Taxonomy" id="9886"/>
    <lineage>
        <taxon>Eukaryota</taxon>
        <taxon>Metazoa</taxon>
        <taxon>Chordata</taxon>
        <taxon>Craniata</taxon>
        <taxon>Vertebrata</taxon>
        <taxon>Euteleostomi</taxon>
        <taxon>Mammalia</taxon>
        <taxon>Eutheria</taxon>
        <taxon>Laurasiatheria</taxon>
        <taxon>Artiodactyla</taxon>
        <taxon>Ruminantia</taxon>
        <taxon>Pecora</taxon>
        <taxon>Cervidae</taxon>
        <taxon>Muntiacinae</taxon>
        <taxon>Muntiacus</taxon>
    </lineage>
</organism>
<keyword evidence="12" id="KW-0547">Nucleotide-binding</keyword>
<dbReference type="InterPro" id="IPR003607">
    <property type="entry name" value="HD/PDEase_dom"/>
</dbReference>
<feature type="active site" description="Proton donor" evidence="19">
    <location>
        <position position="463"/>
    </location>
</feature>
<accession>A0A5J5MQU8</accession>
<feature type="binding site" evidence="21">
    <location>
        <position position="612"/>
    </location>
    <ligand>
        <name>Zn(2+)</name>
        <dbReference type="ChEBI" id="CHEBI:29105"/>
        <label>1</label>
    </ligand>
</feature>
<sequence>EVHPHLFPRFLRVCEIAQTCLTLCDSMGCSLPGSSRRPEMVSQYQDTNMQGVVYELNSYIEQRLDTGGDNQLLLYELSSIIKIVSSFSITLAATKADGFALYFLGECNNSLCVFIPPGIKEGKPKLIPAGPIAQGTTTSAYVAKSRKTLLVEDILGDERFPRGTGLESGTRIQSVLCLPIVTAIGDLIGILELYRHWGKEAFRLSHQEVATANLAWASVAIHQVQVCRGLAKQTELNDFLLDVSKTYFDNIVAIDSLLEHIMIYAKNLVNADRCALFQVDHKNQELYSDLFDIGEEKEGKPVFKKTKEIRFSIEKGIAGQVARTGEVLNIPDAYADPRFNREVDLYTGYTTRNILCMPIVSRGSVIGVVQMVNKLSGSAFSKTDENNFKMFAVFCALALHCANVTVLSVYSRFHFDVGPFENMWPGIFVYMIHRSCGTACFELEKLCRFIMSVKKNYRRVPYHNWKHAVTVAHCMYAILQNNHGLFTDLERKGLLIACLCHDLDHRGFSNSYLQKFDHPLAALYSTSTMEQHHFSQTVSILQLEGHNIFSTLSSSEYEQVLEIIRKAIIATDLALYFGNRKQLEEMYQTGSLNLNNQSHRDRVIGLMMTACDLCSVTKLWPVTRLTANDIYAEFWAEGDEMKKLGIQPIPMMDRDKKDEVPQGQLGFYNAVAIPCYTTLTQIFPATEPLLKACRNNLSQWEKVIRGEESALGILDTPEAQESSEKLPVKTDD</sequence>
<dbReference type="GO" id="GO:0005829">
    <property type="term" value="C:cytosol"/>
    <property type="evidence" value="ECO:0007669"/>
    <property type="project" value="UniProtKB-SubCell"/>
</dbReference>
<dbReference type="CDD" id="cd00077">
    <property type="entry name" value="HDc"/>
    <property type="match status" value="1"/>
</dbReference>
<comment type="caution">
    <text evidence="24">The sequence shown here is derived from an EMBL/GenBank/DDBJ whole genome shotgun (WGS) entry which is preliminary data.</text>
</comment>
<evidence type="ECO:0000256" key="16">
    <source>
        <dbReference type="ARBA" id="ARBA00037913"/>
    </source>
</evidence>
<dbReference type="GO" id="GO:0030553">
    <property type="term" value="F:cGMP binding"/>
    <property type="evidence" value="ECO:0007669"/>
    <property type="project" value="UniProtKB-KW"/>
</dbReference>
<feature type="binding site" evidence="20">
    <location>
        <begin position="463"/>
        <end position="467"/>
    </location>
    <ligand>
        <name>AMP</name>
        <dbReference type="ChEBI" id="CHEBI:456215"/>
    </ligand>
</feature>
<comment type="pathway">
    <text evidence="16">Purine metabolism; 3',5'-cyclic GMP degradation; GMP from 3',5'-cyclic GMP: step 1/1.</text>
</comment>
<evidence type="ECO:0000313" key="25">
    <source>
        <dbReference type="Proteomes" id="UP000326062"/>
    </source>
</evidence>
<evidence type="ECO:0000256" key="7">
    <source>
        <dbReference type="ARBA" id="ARBA00022533"/>
    </source>
</evidence>
<dbReference type="Pfam" id="PF00233">
    <property type="entry name" value="PDEase_I"/>
    <property type="match status" value="1"/>
</dbReference>
<dbReference type="EMBL" id="VCEB01000003">
    <property type="protein sequence ID" value="KAB0381138.1"/>
    <property type="molecule type" value="Genomic_DNA"/>
</dbReference>
<evidence type="ECO:0000256" key="6">
    <source>
        <dbReference type="ARBA" id="ARBA00022490"/>
    </source>
</evidence>
<dbReference type="Proteomes" id="UP000326062">
    <property type="component" value="Chromosome 3"/>
</dbReference>
<dbReference type="InterPro" id="IPR036971">
    <property type="entry name" value="PDEase_catalytic_dom_sf"/>
</dbReference>
<evidence type="ECO:0000256" key="15">
    <source>
        <dbReference type="ARBA" id="ARBA00023149"/>
    </source>
</evidence>
<protein>
    <recommendedName>
        <fullName evidence="22">Phosphodiesterase</fullName>
        <ecNumber evidence="22">3.1.4.-</ecNumber>
    </recommendedName>
</protein>
<feature type="binding site" evidence="21">
    <location>
        <position position="501"/>
    </location>
    <ligand>
        <name>Zn(2+)</name>
        <dbReference type="ChEBI" id="CHEBI:29105"/>
        <label>1</label>
    </ligand>
</feature>
<evidence type="ECO:0000256" key="4">
    <source>
        <dbReference type="ARBA" id="ARBA00007648"/>
    </source>
</evidence>
<comment type="subunit">
    <text evidence="5">Homodimer.</text>
</comment>
<keyword evidence="7" id="KW-0021">Allosteric enzyme</keyword>
<evidence type="ECO:0000256" key="1">
    <source>
        <dbReference type="ARBA" id="ARBA00001073"/>
    </source>
</evidence>
<keyword evidence="15" id="KW-0114">cAMP</keyword>
<keyword evidence="8" id="KW-0140">cGMP</keyword>
<evidence type="ECO:0000256" key="9">
    <source>
        <dbReference type="ARBA" id="ARBA00022566"/>
    </source>
</evidence>
<keyword evidence="10 21" id="KW-0479">Metal-binding</keyword>
<feature type="non-terminal residue" evidence="24">
    <location>
        <position position="1"/>
    </location>
</feature>
<dbReference type="SUPFAM" id="SSF109604">
    <property type="entry name" value="HD-domain/PDEase-like"/>
    <property type="match status" value="1"/>
</dbReference>
<comment type="catalytic activity">
    <reaction evidence="1">
        <text>a nucleoside 3',5'-cyclic phosphate + H2O = a nucleoside 5'-phosphate + H(+)</text>
        <dbReference type="Rhea" id="RHEA:14653"/>
        <dbReference type="ChEBI" id="CHEBI:15377"/>
        <dbReference type="ChEBI" id="CHEBI:15378"/>
        <dbReference type="ChEBI" id="CHEBI:57867"/>
        <dbReference type="ChEBI" id="CHEBI:58464"/>
        <dbReference type="EC" id="3.1.4.17"/>
    </reaction>
</comment>
<evidence type="ECO:0000259" key="23">
    <source>
        <dbReference type="PROSITE" id="PS51845"/>
    </source>
</evidence>
<evidence type="ECO:0000256" key="17">
    <source>
        <dbReference type="ARBA" id="ARBA00052062"/>
    </source>
</evidence>
<dbReference type="InterPro" id="IPR029016">
    <property type="entry name" value="GAF-like_dom_sf"/>
</dbReference>
<dbReference type="AlphaFoldDB" id="A0A5J5MQU8"/>
<dbReference type="SMART" id="SM00065">
    <property type="entry name" value="GAF"/>
    <property type="match status" value="2"/>
</dbReference>
<dbReference type="InterPro" id="IPR023088">
    <property type="entry name" value="PDEase"/>
</dbReference>
<evidence type="ECO:0000256" key="14">
    <source>
        <dbReference type="ARBA" id="ARBA00022992"/>
    </source>
</evidence>